<keyword evidence="2" id="KW-1185">Reference proteome</keyword>
<dbReference type="AlphaFoldDB" id="A0A927C2W2"/>
<accession>A0A927C2W2</accession>
<evidence type="ECO:0000313" key="1">
    <source>
        <dbReference type="EMBL" id="MBD2860310.1"/>
    </source>
</evidence>
<dbReference type="Pfam" id="PF13455">
    <property type="entry name" value="MUG113"/>
    <property type="match status" value="1"/>
</dbReference>
<comment type="caution">
    <text evidence="1">The sequence shown here is derived from an EMBL/GenBank/DDBJ whole genome shotgun (WGS) entry which is preliminary data.</text>
</comment>
<proteinExistence type="predicted"/>
<dbReference type="EMBL" id="JACXLD010000025">
    <property type="protein sequence ID" value="MBD2860310.1"/>
    <property type="molecule type" value="Genomic_DNA"/>
</dbReference>
<evidence type="ECO:0000313" key="2">
    <source>
        <dbReference type="Proteomes" id="UP000610558"/>
    </source>
</evidence>
<reference evidence="1" key="1">
    <citation type="submission" date="2020-09" db="EMBL/GenBank/DDBJ databases">
        <authorList>
            <person name="Yoon J.-W."/>
        </authorList>
    </citation>
    <scope>NUCLEOTIDE SEQUENCE</scope>
    <source>
        <strain evidence="1">KMU-158</strain>
    </source>
</reference>
<sequence length="56" mass="6789">MNWVKLEKLLHRFFESARLDIQIKDRFGKPVVPREWFFVPMFVVDQVVEKPREGSL</sequence>
<organism evidence="1 2">
    <name type="scientific">Spongiibacter pelagi</name>
    <dbReference type="NCBI Taxonomy" id="2760804"/>
    <lineage>
        <taxon>Bacteria</taxon>
        <taxon>Pseudomonadati</taxon>
        <taxon>Pseudomonadota</taxon>
        <taxon>Gammaproteobacteria</taxon>
        <taxon>Cellvibrionales</taxon>
        <taxon>Spongiibacteraceae</taxon>
        <taxon>Spongiibacter</taxon>
    </lineage>
</organism>
<protein>
    <submittedName>
        <fullName evidence="1">GIY-YIG nuclease family protein</fullName>
    </submittedName>
</protein>
<name>A0A927C2W2_9GAMM</name>
<dbReference type="Proteomes" id="UP000610558">
    <property type="component" value="Unassembled WGS sequence"/>
</dbReference>
<gene>
    <name evidence="1" type="ORF">IB286_15040</name>
</gene>